<proteinExistence type="predicted"/>
<feature type="transmembrane region" description="Helical" evidence="5">
    <location>
        <begin position="207"/>
        <end position="225"/>
    </location>
</feature>
<evidence type="ECO:0000256" key="2">
    <source>
        <dbReference type="ARBA" id="ARBA00022692"/>
    </source>
</evidence>
<gene>
    <name evidence="6" type="ORF">C8E97_1572</name>
</gene>
<evidence type="ECO:0000256" key="4">
    <source>
        <dbReference type="ARBA" id="ARBA00023136"/>
    </source>
</evidence>
<dbReference type="SUPFAM" id="SSF103473">
    <property type="entry name" value="MFS general substrate transporter"/>
    <property type="match status" value="1"/>
</dbReference>
<dbReference type="Proteomes" id="UP000282084">
    <property type="component" value="Unassembled WGS sequence"/>
</dbReference>
<evidence type="ECO:0000256" key="5">
    <source>
        <dbReference type="SAM" id="Phobius"/>
    </source>
</evidence>
<dbReference type="Gene3D" id="1.20.1250.20">
    <property type="entry name" value="MFS general substrate transporter like domains"/>
    <property type="match status" value="2"/>
</dbReference>
<comment type="caution">
    <text evidence="6">The sequence shown here is derived from an EMBL/GenBank/DDBJ whole genome shotgun (WGS) entry which is preliminary data.</text>
</comment>
<keyword evidence="7" id="KW-1185">Reference proteome</keyword>
<protein>
    <submittedName>
        <fullName evidence="6">Putative MFS family arabinose efflux permease</fullName>
    </submittedName>
</protein>
<feature type="transmembrane region" description="Helical" evidence="5">
    <location>
        <begin position="140"/>
        <end position="163"/>
    </location>
</feature>
<dbReference type="EMBL" id="RBXO01000001">
    <property type="protein sequence ID" value="RKT53026.1"/>
    <property type="molecule type" value="Genomic_DNA"/>
</dbReference>
<keyword evidence="2 5" id="KW-0812">Transmembrane</keyword>
<sequence length="402" mass="40440">MAVLKRFSHTRAMRLAVFAVFLFNGALYLSWAARLPTLAAQVGATEATLGLALLGASVGLALTAPFAARLCASVGARKLVVLGASVTVLAVPALSFAGSPLHLGLNLFVLGSCGATLDVGMNVAAVAVTRALDRPLMPQFHAGFSIGTLTGSLGAAGAAAAGWDLRTHLVAVSALGAVAMAVAIRHVPGETGDRAGADGRSAVRRPLLWLLAGITVCAAVAEGATADWSALFFVEERHLSEAAAAMPYAGFSIAMALARLVGEPVQRRLGPYRLLGAGAVVAAAGLALAVLVAAPVAGFTGFALAGVGLAFCFPVVMDLAGDAGRRADGTGGEREIGLVTTLAYTGFLVGPPMVGGLAHASSLTVSLGVIAVVIALIVPTAWWARRARARELTPAGAGSSRP</sequence>
<evidence type="ECO:0000256" key="3">
    <source>
        <dbReference type="ARBA" id="ARBA00022989"/>
    </source>
</evidence>
<dbReference type="OrthoDB" id="151222at2"/>
<dbReference type="CDD" id="cd17393">
    <property type="entry name" value="MFS_MosC_like"/>
    <property type="match status" value="1"/>
</dbReference>
<accession>A0A495VUG3</accession>
<feature type="transmembrane region" description="Helical" evidence="5">
    <location>
        <begin position="274"/>
        <end position="296"/>
    </location>
</feature>
<reference evidence="6 7" key="1">
    <citation type="submission" date="2018-10" db="EMBL/GenBank/DDBJ databases">
        <title>Sequencing the genomes of 1000 actinobacteria strains.</title>
        <authorList>
            <person name="Klenk H.-P."/>
        </authorList>
    </citation>
    <scope>NUCLEOTIDE SEQUENCE [LARGE SCALE GENOMIC DNA]</scope>
    <source>
        <strain evidence="6 7">DSM 43800</strain>
    </source>
</reference>
<feature type="transmembrane region" description="Helical" evidence="5">
    <location>
        <begin position="360"/>
        <end position="384"/>
    </location>
</feature>
<keyword evidence="3 5" id="KW-1133">Transmembrane helix</keyword>
<evidence type="ECO:0000256" key="1">
    <source>
        <dbReference type="ARBA" id="ARBA00004141"/>
    </source>
</evidence>
<evidence type="ECO:0000313" key="6">
    <source>
        <dbReference type="EMBL" id="RKT53026.1"/>
    </source>
</evidence>
<feature type="transmembrane region" description="Helical" evidence="5">
    <location>
        <begin position="48"/>
        <end position="67"/>
    </location>
</feature>
<feature type="transmembrane region" description="Helical" evidence="5">
    <location>
        <begin position="336"/>
        <end position="354"/>
    </location>
</feature>
<comment type="subcellular location">
    <subcellularLocation>
        <location evidence="1">Membrane</location>
        <topology evidence="1">Multi-pass membrane protein</topology>
    </subcellularLocation>
</comment>
<dbReference type="GO" id="GO:0022857">
    <property type="term" value="F:transmembrane transporter activity"/>
    <property type="evidence" value="ECO:0007669"/>
    <property type="project" value="InterPro"/>
</dbReference>
<name>A0A495VUG3_9PSEU</name>
<feature type="transmembrane region" description="Helical" evidence="5">
    <location>
        <begin position="169"/>
        <end position="187"/>
    </location>
</feature>
<organism evidence="6 7">
    <name type="scientific">Saccharothrix australiensis</name>
    <dbReference type="NCBI Taxonomy" id="2072"/>
    <lineage>
        <taxon>Bacteria</taxon>
        <taxon>Bacillati</taxon>
        <taxon>Actinomycetota</taxon>
        <taxon>Actinomycetes</taxon>
        <taxon>Pseudonocardiales</taxon>
        <taxon>Pseudonocardiaceae</taxon>
        <taxon>Saccharothrix</taxon>
    </lineage>
</organism>
<evidence type="ECO:0000313" key="7">
    <source>
        <dbReference type="Proteomes" id="UP000282084"/>
    </source>
</evidence>
<dbReference type="GO" id="GO:0016020">
    <property type="term" value="C:membrane"/>
    <property type="evidence" value="ECO:0007669"/>
    <property type="project" value="UniProtKB-SubCell"/>
</dbReference>
<dbReference type="Pfam" id="PF07690">
    <property type="entry name" value="MFS_1"/>
    <property type="match status" value="1"/>
</dbReference>
<dbReference type="InterPro" id="IPR036259">
    <property type="entry name" value="MFS_trans_sf"/>
</dbReference>
<dbReference type="AlphaFoldDB" id="A0A495VUG3"/>
<dbReference type="PANTHER" id="PTHR23514">
    <property type="entry name" value="BYPASS OF STOP CODON PROTEIN 6"/>
    <property type="match status" value="1"/>
</dbReference>
<feature type="transmembrane region" description="Helical" evidence="5">
    <location>
        <begin position="103"/>
        <end position="128"/>
    </location>
</feature>
<dbReference type="InterPro" id="IPR011701">
    <property type="entry name" value="MFS"/>
</dbReference>
<dbReference type="PANTHER" id="PTHR23514:SF13">
    <property type="entry name" value="INNER MEMBRANE PROTEIN YBJJ"/>
    <property type="match status" value="1"/>
</dbReference>
<dbReference type="InterPro" id="IPR051788">
    <property type="entry name" value="MFS_Transporter"/>
</dbReference>
<feature type="transmembrane region" description="Helical" evidence="5">
    <location>
        <begin position="302"/>
        <end position="324"/>
    </location>
</feature>
<feature type="transmembrane region" description="Helical" evidence="5">
    <location>
        <begin position="245"/>
        <end position="262"/>
    </location>
</feature>
<keyword evidence="4 5" id="KW-0472">Membrane</keyword>
<feature type="transmembrane region" description="Helical" evidence="5">
    <location>
        <begin position="79"/>
        <end position="97"/>
    </location>
</feature>